<dbReference type="InterPro" id="IPR000160">
    <property type="entry name" value="GGDEF_dom"/>
</dbReference>
<feature type="transmembrane region" description="Helical" evidence="1">
    <location>
        <begin position="188"/>
        <end position="206"/>
    </location>
</feature>
<dbReference type="NCBIfam" id="TIGR00229">
    <property type="entry name" value="sensory_box"/>
    <property type="match status" value="1"/>
</dbReference>
<dbReference type="NCBIfam" id="TIGR00254">
    <property type="entry name" value="GGDEF"/>
    <property type="match status" value="1"/>
</dbReference>
<accession>A0A1F6V6S0</accession>
<keyword evidence="1" id="KW-1133">Transmembrane helix</keyword>
<evidence type="ECO:0000259" key="3">
    <source>
        <dbReference type="PROSITE" id="PS50113"/>
    </source>
</evidence>
<dbReference type="PANTHER" id="PTHR46663:SF3">
    <property type="entry name" value="SLL0267 PROTEIN"/>
    <property type="match status" value="1"/>
</dbReference>
<dbReference type="PROSITE" id="PS50113">
    <property type="entry name" value="PAC"/>
    <property type="match status" value="1"/>
</dbReference>
<evidence type="ECO:0000313" key="5">
    <source>
        <dbReference type="EMBL" id="OGI65338.1"/>
    </source>
</evidence>
<feature type="transmembrane region" description="Helical" evidence="1">
    <location>
        <begin position="44"/>
        <end position="64"/>
    </location>
</feature>
<dbReference type="Gene3D" id="3.30.450.20">
    <property type="entry name" value="PAS domain"/>
    <property type="match status" value="1"/>
</dbReference>
<dbReference type="SMART" id="SM00086">
    <property type="entry name" value="PAC"/>
    <property type="match status" value="1"/>
</dbReference>
<name>A0A1F6V6S0_9PROT</name>
<dbReference type="SUPFAM" id="SSF55785">
    <property type="entry name" value="PYP-like sensor domain (PAS domain)"/>
    <property type="match status" value="1"/>
</dbReference>
<dbReference type="Gene3D" id="3.30.70.270">
    <property type="match status" value="1"/>
</dbReference>
<feature type="domain" description="PAS" evidence="2">
    <location>
        <begin position="244"/>
        <end position="283"/>
    </location>
</feature>
<dbReference type="SUPFAM" id="SSF55073">
    <property type="entry name" value="Nucleotide cyclase"/>
    <property type="match status" value="1"/>
</dbReference>
<dbReference type="InterPro" id="IPR035965">
    <property type="entry name" value="PAS-like_dom_sf"/>
</dbReference>
<feature type="transmembrane region" description="Helical" evidence="1">
    <location>
        <begin position="76"/>
        <end position="96"/>
    </location>
</feature>
<evidence type="ECO:0000256" key="1">
    <source>
        <dbReference type="SAM" id="Phobius"/>
    </source>
</evidence>
<evidence type="ECO:0000259" key="2">
    <source>
        <dbReference type="PROSITE" id="PS50112"/>
    </source>
</evidence>
<dbReference type="CDD" id="cd01949">
    <property type="entry name" value="GGDEF"/>
    <property type="match status" value="1"/>
</dbReference>
<proteinExistence type="predicted"/>
<comment type="caution">
    <text evidence="5">The sequence shown here is derived from an EMBL/GenBank/DDBJ whole genome shotgun (WGS) entry which is preliminary data.</text>
</comment>
<evidence type="ECO:0000259" key="4">
    <source>
        <dbReference type="PROSITE" id="PS50887"/>
    </source>
</evidence>
<feature type="transmembrane region" description="Helical" evidence="1">
    <location>
        <begin position="212"/>
        <end position="229"/>
    </location>
</feature>
<dbReference type="InterPro" id="IPR000014">
    <property type="entry name" value="PAS"/>
</dbReference>
<evidence type="ECO:0000313" key="6">
    <source>
        <dbReference type="Proteomes" id="UP000179076"/>
    </source>
</evidence>
<dbReference type="AlphaFoldDB" id="A0A1F6V6S0"/>
<feature type="transmembrane region" description="Helical" evidence="1">
    <location>
        <begin position="147"/>
        <end position="168"/>
    </location>
</feature>
<sequence>MDLTHLLDLTGYAYNRYALLQLACAVPTLAMGAIIVVRERGSSVGVIYFFVTLAIATWFVGFSGGYMAPNATVADVWIRLGHIGVAFIPTLTLQFTWSVLRPPNRLRWLLVAGWIGSVAFAAATVILPSTFGTPYKYPLGYYGHYNIYSSLLIPFLSLFFGVTLLLYWQAYQRARAGSVAARRARLLFIAWGIGSFGAVDFVPMYGIEMYPFGFLLVIVGVSITTYVTARYRLLDITPAFAAQHIIENMNDGLIVLDKDGIVRVANSTLLGMIGMTKEEFVGRGIPLSLLRVLSASELTAIETGVPLQNREIDFTRPDGTALVLSLGISTMRAAGDENAAYVGVVRDITERKLAEQRIRYLAYYDNLTNLPNRQSFQEQLRAALARAARHKRMVALLFLDLDHFKRINDTLGHAFGDRLLQAIAGRLVGC</sequence>
<feature type="domain" description="PAC" evidence="3">
    <location>
        <begin position="308"/>
        <end position="360"/>
    </location>
</feature>
<dbReference type="InterPro" id="IPR052163">
    <property type="entry name" value="DGC-Regulatory_Protein"/>
</dbReference>
<gene>
    <name evidence="5" type="ORF">A2W18_15215</name>
</gene>
<dbReference type="InterPro" id="IPR001610">
    <property type="entry name" value="PAC"/>
</dbReference>
<dbReference type="PANTHER" id="PTHR46663">
    <property type="entry name" value="DIGUANYLATE CYCLASE DGCT-RELATED"/>
    <property type="match status" value="1"/>
</dbReference>
<feature type="transmembrane region" description="Helical" evidence="1">
    <location>
        <begin position="108"/>
        <end position="127"/>
    </location>
</feature>
<keyword evidence="1" id="KW-0812">Transmembrane</keyword>
<dbReference type="PROSITE" id="PS50112">
    <property type="entry name" value="PAS"/>
    <property type="match status" value="1"/>
</dbReference>
<dbReference type="PROSITE" id="PS50887">
    <property type="entry name" value="GGDEF"/>
    <property type="match status" value="1"/>
</dbReference>
<dbReference type="InterPro" id="IPR043128">
    <property type="entry name" value="Rev_trsase/Diguanyl_cyclase"/>
</dbReference>
<evidence type="ECO:0008006" key="7">
    <source>
        <dbReference type="Google" id="ProtNLM"/>
    </source>
</evidence>
<feature type="transmembrane region" description="Helical" evidence="1">
    <location>
        <begin position="17"/>
        <end position="37"/>
    </location>
</feature>
<dbReference type="Pfam" id="PF13426">
    <property type="entry name" value="PAS_9"/>
    <property type="match status" value="1"/>
</dbReference>
<dbReference type="Proteomes" id="UP000179076">
    <property type="component" value="Unassembled WGS sequence"/>
</dbReference>
<dbReference type="SMART" id="SM00267">
    <property type="entry name" value="GGDEF"/>
    <property type="match status" value="1"/>
</dbReference>
<dbReference type="SMART" id="SM00091">
    <property type="entry name" value="PAS"/>
    <property type="match status" value="1"/>
</dbReference>
<dbReference type="InterPro" id="IPR000700">
    <property type="entry name" value="PAS-assoc_C"/>
</dbReference>
<dbReference type="Pfam" id="PF16927">
    <property type="entry name" value="HisKA_7TM"/>
    <property type="match status" value="1"/>
</dbReference>
<feature type="domain" description="GGDEF" evidence="4">
    <location>
        <begin position="392"/>
        <end position="430"/>
    </location>
</feature>
<protein>
    <recommendedName>
        <fullName evidence="7">Diguanylate cyclase</fullName>
    </recommendedName>
</protein>
<dbReference type="CDD" id="cd00130">
    <property type="entry name" value="PAS"/>
    <property type="match status" value="1"/>
</dbReference>
<dbReference type="EMBL" id="MFSP01000111">
    <property type="protein sequence ID" value="OGI65338.1"/>
    <property type="molecule type" value="Genomic_DNA"/>
</dbReference>
<dbReference type="InterPro" id="IPR031621">
    <property type="entry name" value="HisKA_7TM"/>
</dbReference>
<dbReference type="InterPro" id="IPR029787">
    <property type="entry name" value="Nucleotide_cyclase"/>
</dbReference>
<keyword evidence="1" id="KW-0472">Membrane</keyword>
<dbReference type="Pfam" id="PF00990">
    <property type="entry name" value="GGDEF"/>
    <property type="match status" value="1"/>
</dbReference>
<feature type="non-terminal residue" evidence="5">
    <location>
        <position position="430"/>
    </location>
</feature>
<reference evidence="5 6" key="1">
    <citation type="journal article" date="2016" name="Nat. Commun.">
        <title>Thousands of microbial genomes shed light on interconnected biogeochemical processes in an aquifer system.</title>
        <authorList>
            <person name="Anantharaman K."/>
            <person name="Brown C.T."/>
            <person name="Hug L.A."/>
            <person name="Sharon I."/>
            <person name="Castelle C.J."/>
            <person name="Probst A.J."/>
            <person name="Thomas B.C."/>
            <person name="Singh A."/>
            <person name="Wilkins M.J."/>
            <person name="Karaoz U."/>
            <person name="Brodie E.L."/>
            <person name="Williams K.H."/>
            <person name="Hubbard S.S."/>
            <person name="Banfield J.F."/>
        </authorList>
    </citation>
    <scope>NUCLEOTIDE SEQUENCE [LARGE SCALE GENOMIC DNA]</scope>
</reference>
<organism evidence="5 6">
    <name type="scientific">Candidatus Muproteobacteria bacterium RBG_16_60_9</name>
    <dbReference type="NCBI Taxonomy" id="1817755"/>
    <lineage>
        <taxon>Bacteria</taxon>
        <taxon>Pseudomonadati</taxon>
        <taxon>Pseudomonadota</taxon>
        <taxon>Candidatus Muproteobacteria</taxon>
    </lineage>
</organism>